<evidence type="ECO:0000256" key="1">
    <source>
        <dbReference type="ARBA" id="ARBA00004429"/>
    </source>
</evidence>
<comment type="similarity">
    <text evidence="7">Belongs to the TRAP transporter large permease family.</text>
</comment>
<keyword evidence="2" id="KW-1003">Cell membrane</keyword>
<feature type="transmembrane region" description="Helical" evidence="7">
    <location>
        <begin position="140"/>
        <end position="163"/>
    </location>
</feature>
<evidence type="ECO:0000256" key="5">
    <source>
        <dbReference type="ARBA" id="ARBA00022989"/>
    </source>
</evidence>
<feature type="transmembrane region" description="Helical" evidence="7">
    <location>
        <begin position="365"/>
        <end position="388"/>
    </location>
</feature>
<keyword evidence="6 7" id="KW-0472">Membrane</keyword>
<comment type="caution">
    <text evidence="9">The sequence shown here is derived from an EMBL/GenBank/DDBJ whole genome shotgun (WGS) entry which is preliminary data.</text>
</comment>
<keyword evidence="4 7" id="KW-0812">Transmembrane</keyword>
<feature type="transmembrane region" description="Helical" evidence="7">
    <location>
        <begin position="273"/>
        <end position="295"/>
    </location>
</feature>
<keyword evidence="7" id="KW-0813">Transport</keyword>
<dbReference type="PIRSF" id="PIRSF006066">
    <property type="entry name" value="HI0050"/>
    <property type="match status" value="1"/>
</dbReference>
<dbReference type="NCBIfam" id="TIGR00786">
    <property type="entry name" value="dctM"/>
    <property type="match status" value="1"/>
</dbReference>
<gene>
    <name evidence="9" type="ORF">CCR87_09490</name>
</gene>
<keyword evidence="5 7" id="KW-1133">Transmembrane helix</keyword>
<evidence type="ECO:0000256" key="6">
    <source>
        <dbReference type="ARBA" id="ARBA00023136"/>
    </source>
</evidence>
<sequence length="438" mass="46395">MIGVMGAFGGFLTMLALMFSGLPVAVSLFIIGVLGATLYLGTPTLMVFGGQAWGSLNDFVLTAIPLFILLGELLVRSGVTDGMYRSLSDWLRRLPGGLLHSNVASCTLFAAVSGSSVATAATMGTVAVPIMKERGYDERITLGSIAAGATIGILIPPSINMIIYGSMSNTSIGQLFVAGIIPGLMLSGMFMLYILIVAVIRPAIAGTPIPIAPLSVKLRNLLDILPPMAIFGLVMGSIYLGWATPSESAALGVMGALMVTMAKRRFSIALLHGALLATVKLTAMILLIIIAAKYLNFIIGILGIPQVLARTITEYGVSQLQLILILVLFYLVLGCFLETLSMMIATIPIVVPVIVSYGIDPVWFGVFLVVMMEVALITPPLGMNLYIVQGVRTSGSIVDVMIGALPFAAIMLGMVALLILFPGIALWLPEQMFDRPLR</sequence>
<accession>A0A934WHW2</accession>
<evidence type="ECO:0000259" key="8">
    <source>
        <dbReference type="Pfam" id="PF06808"/>
    </source>
</evidence>
<dbReference type="Proteomes" id="UP000706333">
    <property type="component" value="Unassembled WGS sequence"/>
</dbReference>
<comment type="caution">
    <text evidence="7">Lacks conserved residue(s) required for the propagation of feature annotation.</text>
</comment>
<feature type="transmembrane region" description="Helical" evidence="7">
    <location>
        <begin position="12"/>
        <end position="39"/>
    </location>
</feature>
<feature type="transmembrane region" description="Helical" evidence="7">
    <location>
        <begin position="221"/>
        <end position="242"/>
    </location>
</feature>
<feature type="transmembrane region" description="Helical" evidence="7">
    <location>
        <begin position="175"/>
        <end position="200"/>
    </location>
</feature>
<evidence type="ECO:0000256" key="4">
    <source>
        <dbReference type="ARBA" id="ARBA00022692"/>
    </source>
</evidence>
<keyword evidence="10" id="KW-1185">Reference proteome</keyword>
<dbReference type="EMBL" id="NHSD01000258">
    <property type="protein sequence ID" value="MBK5927555.1"/>
    <property type="molecule type" value="Genomic_DNA"/>
</dbReference>
<organism evidence="9 10">
    <name type="scientific">Rhodobaculum claviforme</name>
    <dbReference type="NCBI Taxonomy" id="1549854"/>
    <lineage>
        <taxon>Bacteria</taxon>
        <taxon>Pseudomonadati</taxon>
        <taxon>Pseudomonadota</taxon>
        <taxon>Alphaproteobacteria</taxon>
        <taxon>Rhodobacterales</taxon>
        <taxon>Paracoccaceae</taxon>
        <taxon>Rhodobaculum</taxon>
    </lineage>
</organism>
<feature type="transmembrane region" description="Helical" evidence="7">
    <location>
        <begin position="400"/>
        <end position="428"/>
    </location>
</feature>
<dbReference type="PANTHER" id="PTHR33362:SF5">
    <property type="entry name" value="C4-DICARBOXYLATE TRAP TRANSPORTER LARGE PERMEASE PROTEIN DCTM"/>
    <property type="match status" value="1"/>
</dbReference>
<reference evidence="9" key="2">
    <citation type="journal article" date="2020" name="Microorganisms">
        <title>Osmotic Adaptation and Compatible Solute Biosynthesis of Phototrophic Bacteria as Revealed from Genome Analyses.</title>
        <authorList>
            <person name="Imhoff J.F."/>
            <person name="Rahn T."/>
            <person name="Kunzel S."/>
            <person name="Keller A."/>
            <person name="Neulinger S.C."/>
        </authorList>
    </citation>
    <scope>NUCLEOTIDE SEQUENCE</scope>
    <source>
        <strain evidence="9">LMG 28126</strain>
    </source>
</reference>
<feature type="domain" description="TRAP C4-dicarboxylate transport system permease DctM subunit" evidence="8">
    <location>
        <begin position="11"/>
        <end position="424"/>
    </location>
</feature>
<dbReference type="InterPro" id="IPR004681">
    <property type="entry name" value="TRAP_DctM"/>
</dbReference>
<dbReference type="InterPro" id="IPR010656">
    <property type="entry name" value="DctM"/>
</dbReference>
<dbReference type="AlphaFoldDB" id="A0A934WHW2"/>
<dbReference type="Pfam" id="PF06808">
    <property type="entry name" value="DctM"/>
    <property type="match status" value="1"/>
</dbReference>
<feature type="transmembrane region" description="Helical" evidence="7">
    <location>
        <begin position="59"/>
        <end position="75"/>
    </location>
</feature>
<comment type="function">
    <text evidence="7">Part of the tripartite ATP-independent periplasmic (TRAP) transport system.</text>
</comment>
<dbReference type="GO" id="GO:0005886">
    <property type="term" value="C:plasma membrane"/>
    <property type="evidence" value="ECO:0007669"/>
    <property type="project" value="UniProtKB-SubCell"/>
</dbReference>
<evidence type="ECO:0000256" key="7">
    <source>
        <dbReference type="RuleBase" id="RU369079"/>
    </source>
</evidence>
<comment type="subunit">
    <text evidence="7">The complex comprises the extracytoplasmic solute receptor protein and the two transmembrane proteins.</text>
</comment>
<reference evidence="9" key="1">
    <citation type="submission" date="2017-05" db="EMBL/GenBank/DDBJ databases">
        <authorList>
            <person name="Imhoff J.F."/>
            <person name="Rahn T."/>
            <person name="Kuenzel S."/>
            <person name="Neulinger S.C."/>
        </authorList>
    </citation>
    <scope>NUCLEOTIDE SEQUENCE</scope>
    <source>
        <strain evidence="9">LMG 28126</strain>
    </source>
</reference>
<evidence type="ECO:0000313" key="10">
    <source>
        <dbReference type="Proteomes" id="UP000706333"/>
    </source>
</evidence>
<dbReference type="RefSeq" id="WP_201157316.1">
    <property type="nucleotide sequence ID" value="NZ_NHSD01000258.1"/>
</dbReference>
<name>A0A934WHW2_9RHOB</name>
<evidence type="ECO:0000256" key="3">
    <source>
        <dbReference type="ARBA" id="ARBA00022519"/>
    </source>
</evidence>
<protein>
    <recommendedName>
        <fullName evidence="7">TRAP transporter large permease protein</fullName>
    </recommendedName>
</protein>
<dbReference type="GO" id="GO:0022857">
    <property type="term" value="F:transmembrane transporter activity"/>
    <property type="evidence" value="ECO:0007669"/>
    <property type="project" value="UniProtKB-UniRule"/>
</dbReference>
<dbReference type="PANTHER" id="PTHR33362">
    <property type="entry name" value="SIALIC ACID TRAP TRANSPORTER PERMEASE PROTEIN SIAT-RELATED"/>
    <property type="match status" value="1"/>
</dbReference>
<proteinExistence type="inferred from homology"/>
<evidence type="ECO:0000313" key="9">
    <source>
        <dbReference type="EMBL" id="MBK5927555.1"/>
    </source>
</evidence>
<comment type="subcellular location">
    <subcellularLocation>
        <location evidence="1 7">Cell inner membrane</location>
        <topology evidence="1 7">Multi-pass membrane protein</topology>
    </subcellularLocation>
</comment>
<keyword evidence="3 7" id="KW-0997">Cell inner membrane</keyword>
<evidence type="ECO:0000256" key="2">
    <source>
        <dbReference type="ARBA" id="ARBA00022475"/>
    </source>
</evidence>